<feature type="region of interest" description="Disordered" evidence="1">
    <location>
        <begin position="180"/>
        <end position="213"/>
    </location>
</feature>
<keyword evidence="3" id="KW-1185">Reference proteome</keyword>
<organism evidence="2 3">
    <name type="scientific">Hyaloscypha variabilis (strain UAMH 11265 / GT02V1 / F)</name>
    <name type="common">Meliniomyces variabilis</name>
    <dbReference type="NCBI Taxonomy" id="1149755"/>
    <lineage>
        <taxon>Eukaryota</taxon>
        <taxon>Fungi</taxon>
        <taxon>Dikarya</taxon>
        <taxon>Ascomycota</taxon>
        <taxon>Pezizomycotina</taxon>
        <taxon>Leotiomycetes</taxon>
        <taxon>Helotiales</taxon>
        <taxon>Hyaloscyphaceae</taxon>
        <taxon>Hyaloscypha</taxon>
        <taxon>Hyaloscypha variabilis</taxon>
    </lineage>
</organism>
<name>A0A2J6RQK9_HYAVF</name>
<protein>
    <submittedName>
        <fullName evidence="2">Uncharacterized protein</fullName>
    </submittedName>
</protein>
<dbReference type="AlphaFoldDB" id="A0A2J6RQK9"/>
<gene>
    <name evidence="2" type="ORF">L207DRAFT_345830</name>
</gene>
<evidence type="ECO:0000256" key="1">
    <source>
        <dbReference type="SAM" id="MobiDB-lite"/>
    </source>
</evidence>
<evidence type="ECO:0000313" key="3">
    <source>
        <dbReference type="Proteomes" id="UP000235786"/>
    </source>
</evidence>
<reference evidence="2 3" key="1">
    <citation type="submission" date="2016-04" db="EMBL/GenBank/DDBJ databases">
        <title>A degradative enzymes factory behind the ericoid mycorrhizal symbiosis.</title>
        <authorList>
            <consortium name="DOE Joint Genome Institute"/>
            <person name="Martino E."/>
            <person name="Morin E."/>
            <person name="Grelet G."/>
            <person name="Kuo A."/>
            <person name="Kohler A."/>
            <person name="Daghino S."/>
            <person name="Barry K."/>
            <person name="Choi C."/>
            <person name="Cichocki N."/>
            <person name="Clum A."/>
            <person name="Copeland A."/>
            <person name="Hainaut M."/>
            <person name="Haridas S."/>
            <person name="Labutti K."/>
            <person name="Lindquist E."/>
            <person name="Lipzen A."/>
            <person name="Khouja H.-R."/>
            <person name="Murat C."/>
            <person name="Ohm R."/>
            <person name="Olson A."/>
            <person name="Spatafora J."/>
            <person name="Veneault-Fourrey C."/>
            <person name="Henrissat B."/>
            <person name="Grigoriev I."/>
            <person name="Martin F."/>
            <person name="Perotto S."/>
        </authorList>
    </citation>
    <scope>NUCLEOTIDE SEQUENCE [LARGE SCALE GENOMIC DNA]</scope>
    <source>
        <strain evidence="2 3">F</strain>
    </source>
</reference>
<dbReference type="Proteomes" id="UP000235786">
    <property type="component" value="Unassembled WGS sequence"/>
</dbReference>
<dbReference type="OrthoDB" id="3438628at2759"/>
<proteinExistence type="predicted"/>
<evidence type="ECO:0000313" key="2">
    <source>
        <dbReference type="EMBL" id="PMD40794.1"/>
    </source>
</evidence>
<feature type="region of interest" description="Disordered" evidence="1">
    <location>
        <begin position="287"/>
        <end position="343"/>
    </location>
</feature>
<sequence>MPPIRHQDHHWTNFELHTMLCLLTKGVHLEGYDKIKKSEDTNTAKRNAYLTFATTLNNALHGTDYEQDIHKKEVTRKLDELLLNHKAIVGKGGLAERQFGGRVTRTLRLAWQRSLGESEKDEDGNYTLGVARPLDFDGSISEWNQWRRKEVENKRRAKMGLPPIDEVVVEKPEQAWWTEQAEQPEKAIQPRGSSAGQKQKPPGRNKWRSQQKNALTEEYVVDEADQGKIPTMSSDKIIQTKLDSFRTLPANVRSSDKFQWANPGARQQEFLGGLRGAAAIAAFQNAGLPSQGSGGYQGTSRAPSRYEPYVPPNNPRYSGSGRQPSSDMFAHGQGSSKSVPGLTREYSSSEDVETAVNTPMEANITHPHLPSSSFMPPVGFNEGYADAPELAASKEVGAVLATSIEGLAEGCEVEMGGFEEGEIWADLEAARGS</sequence>
<accession>A0A2J6RQK9</accession>
<dbReference type="EMBL" id="KZ613945">
    <property type="protein sequence ID" value="PMD40794.1"/>
    <property type="molecule type" value="Genomic_DNA"/>
</dbReference>
<feature type="compositionally biased region" description="Polar residues" evidence="1">
    <location>
        <begin position="315"/>
        <end position="326"/>
    </location>
</feature>